<keyword evidence="3 5" id="KW-1133">Transmembrane helix</keyword>
<feature type="transmembrane region" description="Helical" evidence="5">
    <location>
        <begin position="77"/>
        <end position="97"/>
    </location>
</feature>
<evidence type="ECO:0000256" key="1">
    <source>
        <dbReference type="ARBA" id="ARBA00004651"/>
    </source>
</evidence>
<dbReference type="CDD" id="cd06174">
    <property type="entry name" value="MFS"/>
    <property type="match status" value="1"/>
</dbReference>
<feature type="transmembrane region" description="Helical" evidence="5">
    <location>
        <begin position="196"/>
        <end position="214"/>
    </location>
</feature>
<feature type="transmembrane region" description="Helical" evidence="5">
    <location>
        <begin position="43"/>
        <end position="65"/>
    </location>
</feature>
<sequence>MSGAVETRVVSRAAGRAAGRAVGRASRRDIPAGPLDAAATARLAGSGLAIIAVTYGLARFAYGLFVPAFRAEFGLDAAQVGAVGSASYAAYCAAIYPAMMLAPRLGGRAVALAAGCCATLGLLLIGLAPHPAVLAVGVILGGLSTGMISPAMAQAVSSRVAVSRRDRTQVVVNAGTGLGVALSGPAALLALDQWRAAWLVFAVLAGAATVWVARDVPQGRSHGRAAAAADVAAPAGRRGVERLAGLLPRPLLPAGAPRLLSTAAVVGATTAAVWVFGRDVLTQAGGQDEATTTLAWSLLGLCGLLGAGAEDLARRVGVGRAWTGTALALGAATAVLGMRPDSALLACLATATFGVGYIAMSGLLLVTGARVYPWHPSAGVGLSFLTLAAGQTVGGSALGAIIEAADARTAFLAAAGCALFSALLVPRVPAASPASPASPSPAV</sequence>
<keyword evidence="2 5" id="KW-0812">Transmembrane</keyword>
<dbReference type="PANTHER" id="PTHR23537:SF1">
    <property type="entry name" value="SUGAR TRANSPORTER"/>
    <property type="match status" value="1"/>
</dbReference>
<feature type="transmembrane region" description="Helical" evidence="5">
    <location>
        <begin position="343"/>
        <end position="366"/>
    </location>
</feature>
<evidence type="ECO:0000256" key="4">
    <source>
        <dbReference type="ARBA" id="ARBA00023136"/>
    </source>
</evidence>
<dbReference type="Gene3D" id="1.20.1250.20">
    <property type="entry name" value="MFS general substrate transporter like domains"/>
    <property type="match status" value="1"/>
</dbReference>
<evidence type="ECO:0000256" key="2">
    <source>
        <dbReference type="ARBA" id="ARBA00022692"/>
    </source>
</evidence>
<feature type="transmembrane region" description="Helical" evidence="5">
    <location>
        <begin position="408"/>
        <end position="425"/>
    </location>
</feature>
<feature type="transmembrane region" description="Helical" evidence="5">
    <location>
        <begin position="109"/>
        <end position="128"/>
    </location>
</feature>
<dbReference type="InterPro" id="IPR010645">
    <property type="entry name" value="MFS_4"/>
</dbReference>
<reference evidence="8" key="1">
    <citation type="journal article" date="2019" name="Int. J. Syst. Evol. Microbiol.">
        <title>The Global Catalogue of Microorganisms (GCM) 10K type strain sequencing project: providing services to taxonomists for standard genome sequencing and annotation.</title>
        <authorList>
            <consortium name="The Broad Institute Genomics Platform"/>
            <consortium name="The Broad Institute Genome Sequencing Center for Infectious Disease"/>
            <person name="Wu L."/>
            <person name="Ma J."/>
        </authorList>
    </citation>
    <scope>NUCLEOTIDE SEQUENCE [LARGE SCALE GENOMIC DNA]</scope>
    <source>
        <strain evidence="8">JCM 11483</strain>
    </source>
</reference>
<organism evidence="7 8">
    <name type="scientific">Nesterenkonia halobia</name>
    <dbReference type="NCBI Taxonomy" id="37922"/>
    <lineage>
        <taxon>Bacteria</taxon>
        <taxon>Bacillati</taxon>
        <taxon>Actinomycetota</taxon>
        <taxon>Actinomycetes</taxon>
        <taxon>Micrococcales</taxon>
        <taxon>Micrococcaceae</taxon>
        <taxon>Nesterenkonia</taxon>
    </lineage>
</organism>
<dbReference type="RefSeq" id="WP_344722187.1">
    <property type="nucleotide sequence ID" value="NZ_BAAAYG010000016.1"/>
</dbReference>
<dbReference type="Pfam" id="PF07690">
    <property type="entry name" value="MFS_1"/>
    <property type="match status" value="1"/>
</dbReference>
<feature type="domain" description="Major facilitator superfamily (MFS) profile" evidence="6">
    <location>
        <begin position="40"/>
        <end position="433"/>
    </location>
</feature>
<dbReference type="PROSITE" id="PS50850">
    <property type="entry name" value="MFS"/>
    <property type="match status" value="1"/>
</dbReference>
<dbReference type="PANTHER" id="PTHR23537">
    <property type="match status" value="1"/>
</dbReference>
<protein>
    <submittedName>
        <fullName evidence="7">YbfB/YjiJ family MFS transporter</fullName>
    </submittedName>
</protein>
<keyword evidence="8" id="KW-1185">Reference proteome</keyword>
<dbReference type="InterPro" id="IPR020846">
    <property type="entry name" value="MFS_dom"/>
</dbReference>
<comment type="subcellular location">
    <subcellularLocation>
        <location evidence="1">Cell membrane</location>
        <topology evidence="1">Multi-pass membrane protein</topology>
    </subcellularLocation>
</comment>
<evidence type="ECO:0000313" key="8">
    <source>
        <dbReference type="Proteomes" id="UP001501736"/>
    </source>
</evidence>
<accession>A0ABP6RH79</accession>
<dbReference type="InterPro" id="IPR036259">
    <property type="entry name" value="MFS_trans_sf"/>
</dbReference>
<evidence type="ECO:0000256" key="5">
    <source>
        <dbReference type="SAM" id="Phobius"/>
    </source>
</evidence>
<feature type="transmembrane region" description="Helical" evidence="5">
    <location>
        <begin position="378"/>
        <end position="402"/>
    </location>
</feature>
<dbReference type="EMBL" id="BAAAYG010000016">
    <property type="protein sequence ID" value="GAA3288250.1"/>
    <property type="molecule type" value="Genomic_DNA"/>
</dbReference>
<keyword evidence="4 5" id="KW-0472">Membrane</keyword>
<feature type="transmembrane region" description="Helical" evidence="5">
    <location>
        <begin position="134"/>
        <end position="158"/>
    </location>
</feature>
<gene>
    <name evidence="7" type="ORF">GCM10020260_26410</name>
</gene>
<evidence type="ECO:0000313" key="7">
    <source>
        <dbReference type="EMBL" id="GAA3288250.1"/>
    </source>
</evidence>
<dbReference type="Proteomes" id="UP001501736">
    <property type="component" value="Unassembled WGS sequence"/>
</dbReference>
<evidence type="ECO:0000259" key="6">
    <source>
        <dbReference type="PROSITE" id="PS50850"/>
    </source>
</evidence>
<dbReference type="InterPro" id="IPR011701">
    <property type="entry name" value="MFS"/>
</dbReference>
<evidence type="ECO:0000256" key="3">
    <source>
        <dbReference type="ARBA" id="ARBA00022989"/>
    </source>
</evidence>
<name>A0ABP6RH79_9MICC</name>
<comment type="caution">
    <text evidence="7">The sequence shown here is derived from an EMBL/GenBank/DDBJ whole genome shotgun (WGS) entry which is preliminary data.</text>
</comment>
<proteinExistence type="predicted"/>
<dbReference type="SUPFAM" id="SSF103473">
    <property type="entry name" value="MFS general substrate transporter"/>
    <property type="match status" value="1"/>
</dbReference>
<feature type="transmembrane region" description="Helical" evidence="5">
    <location>
        <begin position="170"/>
        <end position="190"/>
    </location>
</feature>